<accession>A0A6G1GEH1</accession>
<reference evidence="2 4" key="1">
    <citation type="submission" date="2020-01" db="EMBL/GenBank/DDBJ databases">
        <authorList>
            <consortium name="DOE Joint Genome Institute"/>
            <person name="Haridas S."/>
            <person name="Albert R."/>
            <person name="Binder M."/>
            <person name="Bloem J."/>
            <person name="Labutti K."/>
            <person name="Salamov A."/>
            <person name="Andreopoulos B."/>
            <person name="Baker S.E."/>
            <person name="Barry K."/>
            <person name="Bills G."/>
            <person name="Bluhm B.H."/>
            <person name="Cannon C."/>
            <person name="Castanera R."/>
            <person name="Culley D.E."/>
            <person name="Daum C."/>
            <person name="Ezra D."/>
            <person name="Gonzalez J.B."/>
            <person name="Henrissat B."/>
            <person name="Kuo A."/>
            <person name="Liang C."/>
            <person name="Lipzen A."/>
            <person name="Lutzoni F."/>
            <person name="Magnuson J."/>
            <person name="Mondo S."/>
            <person name="Nolan M."/>
            <person name="Ohm R."/>
            <person name="Pangilinan J."/>
            <person name="Park H.-J."/>
            <person name="Ramirez L."/>
            <person name="Alfaro M."/>
            <person name="Sun H."/>
            <person name="Tritt A."/>
            <person name="Yoshinaga Y."/>
            <person name="Zwiers L.-H."/>
            <person name="Turgeon B.G."/>
            <person name="Goodwin S.B."/>
            <person name="Spatafora J.W."/>
            <person name="Crous P.W."/>
            <person name="Grigoriev I.V."/>
        </authorList>
    </citation>
    <scope>NUCLEOTIDE SEQUENCE</scope>
    <source>
        <strain evidence="2 4">CBS 781.70</strain>
    </source>
</reference>
<protein>
    <submittedName>
        <fullName evidence="2 4">Pathogenesis associated protein Cap20</fullName>
    </submittedName>
</protein>
<dbReference type="Pfam" id="PF17316">
    <property type="entry name" value="Perilipin_2"/>
    <property type="match status" value="1"/>
</dbReference>
<dbReference type="GeneID" id="54416528"/>
<evidence type="ECO:0000313" key="3">
    <source>
        <dbReference type="Proteomes" id="UP000504638"/>
    </source>
</evidence>
<dbReference type="AlphaFoldDB" id="A0A6G1GEH1"/>
<reference evidence="4" key="2">
    <citation type="submission" date="2020-04" db="EMBL/GenBank/DDBJ databases">
        <authorList>
            <consortium name="NCBI Genome Project"/>
        </authorList>
    </citation>
    <scope>NUCLEOTIDE SEQUENCE</scope>
    <source>
        <strain evidence="4">CBS 781.70</strain>
    </source>
</reference>
<gene>
    <name evidence="2 4" type="ORF">P152DRAFT_388942</name>
</gene>
<dbReference type="Proteomes" id="UP000504638">
    <property type="component" value="Unplaced"/>
</dbReference>
<dbReference type="RefSeq" id="XP_033537937.1">
    <property type="nucleotide sequence ID" value="XM_033675958.1"/>
</dbReference>
<organism evidence="2">
    <name type="scientific">Eremomyces bilateralis CBS 781.70</name>
    <dbReference type="NCBI Taxonomy" id="1392243"/>
    <lineage>
        <taxon>Eukaryota</taxon>
        <taxon>Fungi</taxon>
        <taxon>Dikarya</taxon>
        <taxon>Ascomycota</taxon>
        <taxon>Pezizomycotina</taxon>
        <taxon>Dothideomycetes</taxon>
        <taxon>Dothideomycetes incertae sedis</taxon>
        <taxon>Eremomycetales</taxon>
        <taxon>Eremomycetaceae</taxon>
        <taxon>Eremomyces</taxon>
    </lineage>
</organism>
<name>A0A6G1GEH1_9PEZI</name>
<dbReference type="EMBL" id="ML975150">
    <property type="protein sequence ID" value="KAF1816306.1"/>
    <property type="molecule type" value="Genomic_DNA"/>
</dbReference>
<evidence type="ECO:0000256" key="1">
    <source>
        <dbReference type="SAM" id="MobiDB-lite"/>
    </source>
</evidence>
<feature type="region of interest" description="Disordered" evidence="1">
    <location>
        <begin position="1"/>
        <end position="22"/>
    </location>
</feature>
<evidence type="ECO:0000313" key="2">
    <source>
        <dbReference type="EMBL" id="KAF1816306.1"/>
    </source>
</evidence>
<evidence type="ECO:0000313" key="4">
    <source>
        <dbReference type="RefSeq" id="XP_033537937.1"/>
    </source>
</evidence>
<sequence>MPHAENETMNEKPLTNGEKPSSQFLSHLQSYPVVSDSFSTYKSHPWGAKSVDLASSTYEKSWPYLQGPFRYIAPYVSQIDQLADHGLTRVDSTFPQVKTPTDDIKAGVRGYVGYYLYATWGDEYQKTGEEKSLVHFAKAVVSTELKVAGDVLAFAKEWVQHVGKEAKSKADGAANSR</sequence>
<reference evidence="4" key="3">
    <citation type="submission" date="2025-04" db="UniProtKB">
        <authorList>
            <consortium name="RefSeq"/>
        </authorList>
    </citation>
    <scope>IDENTIFICATION</scope>
    <source>
        <strain evidence="4">CBS 781.70</strain>
    </source>
</reference>
<proteinExistence type="predicted"/>
<dbReference type="OrthoDB" id="376826at2759"/>
<keyword evidence="3" id="KW-1185">Reference proteome</keyword>
<feature type="compositionally biased region" description="Basic and acidic residues" evidence="1">
    <location>
        <begin position="1"/>
        <end position="10"/>
    </location>
</feature>